<accession>A0ABT4RUP1</accession>
<gene>
    <name evidence="2" type="ORF">OJ962_32750</name>
</gene>
<evidence type="ECO:0008006" key="4">
    <source>
        <dbReference type="Google" id="ProtNLM"/>
    </source>
</evidence>
<protein>
    <recommendedName>
        <fullName evidence="4">NERD domain-containing protein</fullName>
    </recommendedName>
</protein>
<keyword evidence="3" id="KW-1185">Reference proteome</keyword>
<proteinExistence type="predicted"/>
<organism evidence="2 3">
    <name type="scientific">Solirubrobacter deserti</name>
    <dbReference type="NCBI Taxonomy" id="2282478"/>
    <lineage>
        <taxon>Bacteria</taxon>
        <taxon>Bacillati</taxon>
        <taxon>Actinomycetota</taxon>
        <taxon>Thermoleophilia</taxon>
        <taxon>Solirubrobacterales</taxon>
        <taxon>Solirubrobacteraceae</taxon>
        <taxon>Solirubrobacter</taxon>
    </lineage>
</organism>
<evidence type="ECO:0000256" key="1">
    <source>
        <dbReference type="SAM" id="Phobius"/>
    </source>
</evidence>
<comment type="caution">
    <text evidence="2">The sequence shown here is derived from an EMBL/GenBank/DDBJ whole genome shotgun (WGS) entry which is preliminary data.</text>
</comment>
<keyword evidence="1" id="KW-0472">Membrane</keyword>
<reference evidence="2" key="1">
    <citation type="submission" date="2022-10" db="EMBL/GenBank/DDBJ databases">
        <title>The WGS of Solirubrobacter sp. CPCC 204708.</title>
        <authorList>
            <person name="Jiang Z."/>
        </authorList>
    </citation>
    <scope>NUCLEOTIDE SEQUENCE</scope>
    <source>
        <strain evidence="2">CPCC 204708</strain>
    </source>
</reference>
<sequence>MLLPPHTPLLRRGLGIGTRRAYTATFGRIQTFDAPSRRPERDSQELRRFPLPNGAEGVLAHHTHLGEAPGESVGWAAWTHTVVYAELPAANRVIGRASLGRREPVKAMGTLTLKRRDPVPVAPGADLSLSHLVPDGIEVELEHGALCVWTKGRVTDPAAMETLCQTALDVAEAIQAEVMRQPQLEAETAVAPPPRSEWRQWVEAGAARVRWTTPPADVDSAVAAYAPLVRSRARRFGVISGLLFFVVAAVLTAAALYVGVRTELAAGGAITAAFAAWALWRIARAAVGTARELSAAERDARARPWGLEAFVQGYAASRGLAVEDPAQVQRRFDCPVRGRAVAALHGADGHVLLWRDVNGDRWIVRVTAAGVYAEPGEWSAAAIDASRRSRNARSAALPTRASALV</sequence>
<keyword evidence="1" id="KW-0812">Transmembrane</keyword>
<dbReference type="Proteomes" id="UP001147700">
    <property type="component" value="Unassembled WGS sequence"/>
</dbReference>
<dbReference type="RefSeq" id="WP_202956965.1">
    <property type="nucleotide sequence ID" value="NZ_JAPCID010000082.1"/>
</dbReference>
<keyword evidence="1" id="KW-1133">Transmembrane helix</keyword>
<name>A0ABT4RUP1_9ACTN</name>
<feature type="transmembrane region" description="Helical" evidence="1">
    <location>
        <begin position="236"/>
        <end position="258"/>
    </location>
</feature>
<dbReference type="EMBL" id="JAPCID010000082">
    <property type="protein sequence ID" value="MDA0142299.1"/>
    <property type="molecule type" value="Genomic_DNA"/>
</dbReference>
<evidence type="ECO:0000313" key="2">
    <source>
        <dbReference type="EMBL" id="MDA0142299.1"/>
    </source>
</evidence>
<evidence type="ECO:0000313" key="3">
    <source>
        <dbReference type="Proteomes" id="UP001147700"/>
    </source>
</evidence>
<feature type="transmembrane region" description="Helical" evidence="1">
    <location>
        <begin position="264"/>
        <end position="283"/>
    </location>
</feature>